<accession>A0ABR0AHD6</accession>
<proteinExistence type="predicted"/>
<dbReference type="EMBL" id="JAOYFB010000037">
    <property type="protein sequence ID" value="KAK4024526.1"/>
    <property type="molecule type" value="Genomic_DNA"/>
</dbReference>
<dbReference type="Proteomes" id="UP001234178">
    <property type="component" value="Unassembled WGS sequence"/>
</dbReference>
<comment type="caution">
    <text evidence="1">The sequence shown here is derived from an EMBL/GenBank/DDBJ whole genome shotgun (WGS) entry which is preliminary data.</text>
</comment>
<evidence type="ECO:0000313" key="2">
    <source>
        <dbReference type="Proteomes" id="UP001234178"/>
    </source>
</evidence>
<evidence type="ECO:0000313" key="1">
    <source>
        <dbReference type="EMBL" id="KAK4024526.1"/>
    </source>
</evidence>
<gene>
    <name evidence="1" type="ORF">OUZ56_009947</name>
</gene>
<reference evidence="1 2" key="1">
    <citation type="journal article" date="2023" name="Nucleic Acids Res.">
        <title>The hologenome of Daphnia magna reveals possible DNA methylation and microbiome-mediated evolution of the host genome.</title>
        <authorList>
            <person name="Chaturvedi A."/>
            <person name="Li X."/>
            <person name="Dhandapani V."/>
            <person name="Marshall H."/>
            <person name="Kissane S."/>
            <person name="Cuenca-Cambronero M."/>
            <person name="Asole G."/>
            <person name="Calvet F."/>
            <person name="Ruiz-Romero M."/>
            <person name="Marangio P."/>
            <person name="Guigo R."/>
            <person name="Rago D."/>
            <person name="Mirbahai L."/>
            <person name="Eastwood N."/>
            <person name="Colbourne J.K."/>
            <person name="Zhou J."/>
            <person name="Mallon E."/>
            <person name="Orsini L."/>
        </authorList>
    </citation>
    <scope>NUCLEOTIDE SEQUENCE [LARGE SCALE GENOMIC DNA]</scope>
    <source>
        <strain evidence="1">LRV0_1</strain>
    </source>
</reference>
<organism evidence="1 2">
    <name type="scientific">Daphnia magna</name>
    <dbReference type="NCBI Taxonomy" id="35525"/>
    <lineage>
        <taxon>Eukaryota</taxon>
        <taxon>Metazoa</taxon>
        <taxon>Ecdysozoa</taxon>
        <taxon>Arthropoda</taxon>
        <taxon>Crustacea</taxon>
        <taxon>Branchiopoda</taxon>
        <taxon>Diplostraca</taxon>
        <taxon>Cladocera</taxon>
        <taxon>Anomopoda</taxon>
        <taxon>Daphniidae</taxon>
        <taxon>Daphnia</taxon>
    </lineage>
</organism>
<keyword evidence="2" id="KW-1185">Reference proteome</keyword>
<name>A0ABR0AHD6_9CRUS</name>
<sequence length="290" mass="33559">MDIRRICDMGREIDMESMLKVVAMCWPRSWLVSPLTCSSQLSPTIELFTCAIIRYLIGGAKHHHFSLERIRHIFGYFKSKFRVRANCLICPELCTCVIRIFLVKVCAEAKHFQSFCGENQPRFWIILIPRFPHDGGPYSARYKRKRVQKELNPQIDIQTKCGTAPPIPHLSSVSDELSSDDDFCSCVDVESNASFQDFYDSGRLSDFTPDSSDTDDVDFDDEDFLVRNILLRHDEDGSRKQEIFYDNDVGNDERPTFRQLFSVWVTVWGICQNAVDDLRSLFRSQPWGLD</sequence>
<protein>
    <submittedName>
        <fullName evidence="1">Uncharacterized protein</fullName>
    </submittedName>
</protein>